<dbReference type="AlphaFoldDB" id="J3YQN7"/>
<dbReference type="Proteomes" id="UP000003935">
    <property type="component" value="Chromosome"/>
</dbReference>
<evidence type="ECO:0000313" key="2">
    <source>
        <dbReference type="EMBL" id="AFP84283.1"/>
    </source>
</evidence>
<keyword evidence="1" id="KW-1133">Transmembrane helix</keyword>
<keyword evidence="1" id="KW-0812">Transmembrane</keyword>
<keyword evidence="1" id="KW-0472">Membrane</keyword>
<sequence length="189" mass="23272">MNIQNLIRFKKKFGQNYILYFKKKKNDFCSGLNFFNYVSNDIEYNKNCFCKNKIYLFDNKNFYKNFLYFFFFLKNVININLPFNIIKLFIKKQFKIKKYYFKIIIQFSFIKKFKLTGTLIKVKLFKINIFFPIVKIKIAKILYRKNLYCKFINKKIKLNNLNFTKSAKLYFLIYKIITLLNKNVIYNKI</sequence>
<name>J3YQN7_CARRU</name>
<dbReference type="HOGENOM" id="CLU_1493563_0_0_6"/>
<evidence type="ECO:0000256" key="1">
    <source>
        <dbReference type="SAM" id="Phobius"/>
    </source>
</evidence>
<dbReference type="RefSeq" id="WP_014887582.1">
    <property type="nucleotide sequence ID" value="NC_018418.1"/>
</dbReference>
<dbReference type="KEGG" id="crv:A357_064"/>
<dbReference type="PATRIC" id="fig|1202540.3.peg.58"/>
<accession>J3YQN7</accession>
<proteinExistence type="predicted"/>
<reference evidence="2 3" key="1">
    <citation type="journal article" date="2012" name="Mol. Biol. Evol.">
        <title>Genome reduction and co-evolution between the primary and secondary bacterial symbionts of psyllids.</title>
        <authorList>
            <person name="Sloan D.B."/>
            <person name="Moran N.A."/>
        </authorList>
    </citation>
    <scope>NUCLEOTIDE SEQUENCE [LARGE SCALE GENOMIC DNA]</scope>
    <source>
        <strain evidence="2 3">PC</strain>
    </source>
</reference>
<dbReference type="EMBL" id="CP003545">
    <property type="protein sequence ID" value="AFP84283.1"/>
    <property type="molecule type" value="Genomic_DNA"/>
</dbReference>
<dbReference type="STRING" id="1202540.A357_064"/>
<gene>
    <name evidence="2" type="ORF">A357_064</name>
</gene>
<feature type="transmembrane region" description="Helical" evidence="1">
    <location>
        <begin position="66"/>
        <end position="90"/>
    </location>
</feature>
<evidence type="ECO:0000313" key="3">
    <source>
        <dbReference type="Proteomes" id="UP000003935"/>
    </source>
</evidence>
<protein>
    <submittedName>
        <fullName evidence="2">Uncharacterized protein</fullName>
    </submittedName>
</protein>
<organism evidence="2 3">
    <name type="scientific">Candidatus Carsonella ruddii PC isolate NHV</name>
    <dbReference type="NCBI Taxonomy" id="1202540"/>
    <lineage>
        <taxon>Bacteria</taxon>
        <taxon>Pseudomonadati</taxon>
        <taxon>Pseudomonadota</taxon>
        <taxon>Gammaproteobacteria</taxon>
        <taxon>Oceanospirillales</taxon>
        <taxon>Halomonadaceae</taxon>
        <taxon>Zymobacter group</taxon>
        <taxon>Candidatus Carsonella</taxon>
    </lineage>
</organism>